<evidence type="ECO:0000313" key="2">
    <source>
        <dbReference type="Proteomes" id="UP000006514"/>
    </source>
</evidence>
<accession>J0CW78</accession>
<dbReference type="AlphaFoldDB" id="J0CW78"/>
<dbReference type="CDD" id="cd21037">
    <property type="entry name" value="MLKL_NTD"/>
    <property type="match status" value="1"/>
</dbReference>
<evidence type="ECO:0000313" key="1">
    <source>
        <dbReference type="EMBL" id="EJD34788.1"/>
    </source>
</evidence>
<keyword evidence="2" id="KW-1185">Reference proteome</keyword>
<reference evidence="2" key="1">
    <citation type="journal article" date="2012" name="Science">
        <title>The Paleozoic origin of enzymatic lignin decomposition reconstructed from 31 fungal genomes.</title>
        <authorList>
            <person name="Floudas D."/>
            <person name="Binder M."/>
            <person name="Riley R."/>
            <person name="Barry K."/>
            <person name="Blanchette R.A."/>
            <person name="Henrissat B."/>
            <person name="Martinez A.T."/>
            <person name="Otillar R."/>
            <person name="Spatafora J.W."/>
            <person name="Yadav J.S."/>
            <person name="Aerts A."/>
            <person name="Benoit I."/>
            <person name="Boyd A."/>
            <person name="Carlson A."/>
            <person name="Copeland A."/>
            <person name="Coutinho P.M."/>
            <person name="de Vries R.P."/>
            <person name="Ferreira P."/>
            <person name="Findley K."/>
            <person name="Foster B."/>
            <person name="Gaskell J."/>
            <person name="Glotzer D."/>
            <person name="Gorecki P."/>
            <person name="Heitman J."/>
            <person name="Hesse C."/>
            <person name="Hori C."/>
            <person name="Igarashi K."/>
            <person name="Jurgens J.A."/>
            <person name="Kallen N."/>
            <person name="Kersten P."/>
            <person name="Kohler A."/>
            <person name="Kuees U."/>
            <person name="Kumar T.K.A."/>
            <person name="Kuo A."/>
            <person name="LaButti K."/>
            <person name="Larrondo L.F."/>
            <person name="Lindquist E."/>
            <person name="Ling A."/>
            <person name="Lombard V."/>
            <person name="Lucas S."/>
            <person name="Lundell T."/>
            <person name="Martin R."/>
            <person name="McLaughlin D.J."/>
            <person name="Morgenstern I."/>
            <person name="Morin E."/>
            <person name="Murat C."/>
            <person name="Nagy L.G."/>
            <person name="Nolan M."/>
            <person name="Ohm R.A."/>
            <person name="Patyshakuliyeva A."/>
            <person name="Rokas A."/>
            <person name="Ruiz-Duenas F.J."/>
            <person name="Sabat G."/>
            <person name="Salamov A."/>
            <person name="Samejima M."/>
            <person name="Schmutz J."/>
            <person name="Slot J.C."/>
            <person name="St John F."/>
            <person name="Stenlid J."/>
            <person name="Sun H."/>
            <person name="Sun S."/>
            <person name="Syed K."/>
            <person name="Tsang A."/>
            <person name="Wiebenga A."/>
            <person name="Young D."/>
            <person name="Pisabarro A."/>
            <person name="Eastwood D.C."/>
            <person name="Martin F."/>
            <person name="Cullen D."/>
            <person name="Grigoriev I.V."/>
            <person name="Hibbett D.S."/>
        </authorList>
    </citation>
    <scope>NUCLEOTIDE SEQUENCE [LARGE SCALE GENOMIC DNA]</scope>
    <source>
        <strain evidence="2">TFB10046</strain>
    </source>
</reference>
<dbReference type="InterPro" id="IPR059179">
    <property type="entry name" value="MLKL-like_MCAfunc"/>
</dbReference>
<dbReference type="EMBL" id="JH687921">
    <property type="protein sequence ID" value="EJD34788.1"/>
    <property type="molecule type" value="Genomic_DNA"/>
</dbReference>
<protein>
    <submittedName>
        <fullName evidence="1">Uncharacterized protein</fullName>
    </submittedName>
</protein>
<dbReference type="InParanoid" id="J0CW78"/>
<gene>
    <name evidence="1" type="ORF">AURDEDRAFT_176182</name>
</gene>
<organism evidence="1 2">
    <name type="scientific">Auricularia subglabra (strain TFB-10046 / SS5)</name>
    <name type="common">White-rot fungus</name>
    <name type="synonym">Auricularia delicata (strain TFB10046)</name>
    <dbReference type="NCBI Taxonomy" id="717982"/>
    <lineage>
        <taxon>Eukaryota</taxon>
        <taxon>Fungi</taxon>
        <taxon>Dikarya</taxon>
        <taxon>Basidiomycota</taxon>
        <taxon>Agaricomycotina</taxon>
        <taxon>Agaricomycetes</taxon>
        <taxon>Auriculariales</taxon>
        <taxon>Auriculariaceae</taxon>
        <taxon>Auricularia</taxon>
    </lineage>
</organism>
<dbReference type="KEGG" id="adl:AURDEDRAFT_176182"/>
<proteinExistence type="predicted"/>
<dbReference type="Proteomes" id="UP000006514">
    <property type="component" value="Unassembled WGS sequence"/>
</dbReference>
<name>J0CW78_AURST</name>
<sequence length="881" mass="97450">MDPIRLTTQPAVLNLDLPPGMLVDLPYSSLGRQLACRTLNIVHRQTAAGTYSYSSIPVRQLLEIGGRFPHVLELYLCSVILRDGSLGAAPQVPHFAFLDTLCIDPLRVQLASRDSFSRSLLAALMHMPRLRVLLVKALWGWPPIEPVRRKRRRNPTLPFSLEAFTCGGSLNAFASTRIILCSCRTLKELHVAFAEQGDDDEAALIAAVAQAAPGLRTLSICAHDENRQIQRFAAIFTSLARLHTLRLEMPETVTLPTALGLLACAPHRIPLLTLELAARWRHAADSSKAARTRTSGVSLSVLSLSAAIARGGADDVPIVGQVLGSVMGVLLLAERMDRTKEALQSLLNAARELAQSIGDILTDRTFGDQVSASLETLHRCEATAVQRIEQFGVRHGSKTSIGRLLCYAFSMPRELERLTWDMSTAVQGLLILAALDTNSRVHATYAAMLDDYRYCGQYRNLKDVEVEKLDIIHRDVSQNGDMVVKYHRARVDGRLLVVRYFEESGPPASGIATPADATLYDRIAAHDRILEEVSTVRKSHRNVASLYGQGTSSHRARFVVLKSGFSPAYVAYENMSEGPGARIFTSALKILDAACHLQHFGITWEPACIGNIMIDEHGELTIGLKDDLRMGSFADAGGAYVRQLNTISRLYRSGVRLRTIESSELKAALTNLRDKRLRRLLRTRLTISGESIGVPRLELAHLALTRRETVDYLQTALASPALRPKDSWAWQWARTLLLLTQPHDSLSEASGFSWFYQAGIREDAPDWLFLTMTTQTTQSVAYNTYTIGIPHSQRMGVREAFGIVMPDPLRDVGDPFASFPIVSHDAEGTPRHQPSKSKPRAAAADWFARALRSENEALRAEDHFNLCKLVSIRIGKMDKIA</sequence>